<dbReference type="EMBL" id="CP002831">
    <property type="protein sequence ID" value="AFC23417.1"/>
    <property type="molecule type" value="Genomic_DNA"/>
</dbReference>
<protein>
    <submittedName>
        <fullName evidence="1">Uncharacterized protein</fullName>
    </submittedName>
</protein>
<dbReference type="HOGENOM" id="CLU_2131782_0_0_10"/>
<evidence type="ECO:0000313" key="1">
    <source>
        <dbReference type="EMBL" id="AFC23417.1"/>
    </source>
</evidence>
<sequence>MLRVMQKVPATSLLESMMALLLIFISLAFGLKFYIQLLKADAIQQQSLIELCLQDIRTTALEQGPSENQQFDRPPFIIEQKWQKENAPYLYRLELTVLDAHKEELRIDKQWLYWPVD</sequence>
<proteinExistence type="predicted"/>
<dbReference type="RefSeq" id="WP_014373660.1">
    <property type="nucleotide sequence ID" value="NC_016940.1"/>
</dbReference>
<evidence type="ECO:0000313" key="2">
    <source>
        <dbReference type="Proteomes" id="UP000007519"/>
    </source>
</evidence>
<organism evidence="1 2">
    <name type="scientific">Saprospira grandis (strain Lewin)</name>
    <dbReference type="NCBI Taxonomy" id="984262"/>
    <lineage>
        <taxon>Bacteria</taxon>
        <taxon>Pseudomonadati</taxon>
        <taxon>Bacteroidota</taxon>
        <taxon>Saprospiria</taxon>
        <taxon>Saprospirales</taxon>
        <taxon>Saprospiraceae</taxon>
        <taxon>Saprospira</taxon>
    </lineage>
</organism>
<name>H6L0I7_SAPGL</name>
<accession>H6L0I7</accession>
<keyword evidence="2" id="KW-1185">Reference proteome</keyword>
<dbReference type="AlphaFoldDB" id="H6L0I7"/>
<dbReference type="KEGG" id="sgn:SGRA_0678"/>
<gene>
    <name evidence="1" type="ordered locus">SGRA_0678</name>
</gene>
<reference evidence="1 2" key="1">
    <citation type="journal article" date="2012" name="Stand. Genomic Sci.">
        <title>Complete genome sequencing and analysis of Saprospira grandis str. Lewin, a predatory marine bacterium.</title>
        <authorList>
            <person name="Saw J.H."/>
            <person name="Yuryev A."/>
            <person name="Kanbe M."/>
            <person name="Hou S."/>
            <person name="Young A.G."/>
            <person name="Aizawa S."/>
            <person name="Alam M."/>
        </authorList>
    </citation>
    <scope>NUCLEOTIDE SEQUENCE [LARGE SCALE GENOMIC DNA]</scope>
    <source>
        <strain evidence="1 2">Lewin</strain>
    </source>
</reference>
<dbReference type="Proteomes" id="UP000007519">
    <property type="component" value="Chromosome"/>
</dbReference>
<dbReference type="STRING" id="984262.SGRA_0678"/>